<dbReference type="InterPro" id="IPR008927">
    <property type="entry name" value="6-PGluconate_DH-like_C_sf"/>
</dbReference>
<dbReference type="EMBL" id="AP012273">
    <property type="protein sequence ID" value="BAO45031.1"/>
    <property type="molecule type" value="Genomic_DNA"/>
</dbReference>
<dbReference type="KEGG" id="tbn:TBH_C2119"/>
<dbReference type="InterPro" id="IPR046826">
    <property type="entry name" value="PDH_N"/>
</dbReference>
<dbReference type="FunFam" id="1.10.3660.10:FF:000003">
    <property type="entry name" value="Prephenate dehydrogenase"/>
    <property type="match status" value="1"/>
</dbReference>
<keyword evidence="12" id="KW-1185">Reference proteome</keyword>
<dbReference type="GO" id="GO:0004665">
    <property type="term" value="F:prephenate dehydrogenase (NADP+) activity"/>
    <property type="evidence" value="ECO:0007669"/>
    <property type="project" value="InterPro"/>
</dbReference>
<evidence type="ECO:0000313" key="12">
    <source>
        <dbReference type="Proteomes" id="UP000031631"/>
    </source>
</evidence>
<keyword evidence="6 11" id="KW-0560">Oxidoreductase</keyword>
<dbReference type="PANTHER" id="PTHR21363:SF0">
    <property type="entry name" value="PREPHENATE DEHYDROGENASE [NADP(+)]"/>
    <property type="match status" value="1"/>
</dbReference>
<evidence type="ECO:0000256" key="3">
    <source>
        <dbReference type="ARBA" id="ARBA00012068"/>
    </source>
</evidence>
<dbReference type="SUPFAM" id="SSF51735">
    <property type="entry name" value="NAD(P)-binding Rossmann-fold domains"/>
    <property type="match status" value="1"/>
</dbReference>
<accession>A0A7U6GJY2</accession>
<protein>
    <recommendedName>
        <fullName evidence="3">prephenate dehydrogenase</fullName>
        <ecNumber evidence="3">1.3.1.12</ecNumber>
    </recommendedName>
</protein>
<evidence type="ECO:0000313" key="11">
    <source>
        <dbReference type="EMBL" id="BAO45031.1"/>
    </source>
</evidence>
<keyword evidence="4" id="KW-0827">Tyrosine biosynthesis</keyword>
<evidence type="ECO:0000256" key="4">
    <source>
        <dbReference type="ARBA" id="ARBA00022498"/>
    </source>
</evidence>
<evidence type="ECO:0000256" key="5">
    <source>
        <dbReference type="ARBA" id="ARBA00022605"/>
    </source>
</evidence>
<proteinExistence type="inferred from homology"/>
<organism evidence="11 12">
    <name type="scientific">Thiolapillus brandeum</name>
    <dbReference type="NCBI Taxonomy" id="1076588"/>
    <lineage>
        <taxon>Bacteria</taxon>
        <taxon>Pseudomonadati</taxon>
        <taxon>Pseudomonadota</taxon>
        <taxon>Gammaproteobacteria</taxon>
        <taxon>Chromatiales</taxon>
        <taxon>Sedimenticolaceae</taxon>
        <taxon>Thiolapillus</taxon>
    </lineage>
</organism>
<name>A0A7U6GJY2_9GAMM</name>
<dbReference type="OrthoDB" id="9809920at2"/>
<sequence length="294" mass="31356">MIRKLAVIGVGLIGGSLARALRKAGEVREIVGCGRGKANLEKALELGVIDSYTHDIGEAVEGADMVFLAVPLGAMKDAFAAMKGHLAEDAVITDGGSSKASVVADAEAAFGELPSNLVPGHPIAGTERNGVEASFAELYEDRRVILTPTETTVPEATARVRAMWEACGAEVSEMSVEHHDEVLAATSHLPHMLAFGLVDALARMKENDEIFRYAAGGFRDFTRIASSNPIMWRDVCVANGPALSRMLSAFAEEMNELAQTIAAGDGDHLLEVFSRAKEARDRYVDGLQTEQSSE</sequence>
<dbReference type="FunFam" id="3.40.50.720:FF:000208">
    <property type="entry name" value="Prephenate dehydrogenase"/>
    <property type="match status" value="1"/>
</dbReference>
<dbReference type="Pfam" id="PF20463">
    <property type="entry name" value="PDH_C"/>
    <property type="match status" value="1"/>
</dbReference>
<evidence type="ECO:0000256" key="2">
    <source>
        <dbReference type="ARBA" id="ARBA00007964"/>
    </source>
</evidence>
<dbReference type="InterPro" id="IPR046825">
    <property type="entry name" value="PDH_C"/>
</dbReference>
<dbReference type="Pfam" id="PF02153">
    <property type="entry name" value="PDH_N"/>
    <property type="match status" value="1"/>
</dbReference>
<dbReference type="SUPFAM" id="SSF48179">
    <property type="entry name" value="6-phosphogluconate dehydrogenase C-terminal domain-like"/>
    <property type="match status" value="1"/>
</dbReference>
<evidence type="ECO:0000256" key="9">
    <source>
        <dbReference type="ARBA" id="ARBA00049260"/>
    </source>
</evidence>
<dbReference type="GO" id="GO:0008977">
    <property type="term" value="F:prephenate dehydrogenase (NAD+) activity"/>
    <property type="evidence" value="ECO:0007669"/>
    <property type="project" value="UniProtKB-EC"/>
</dbReference>
<feature type="domain" description="Prephenate/arogenate dehydrogenase" evidence="10">
    <location>
        <begin position="3"/>
        <end position="291"/>
    </location>
</feature>
<dbReference type="InterPro" id="IPR003099">
    <property type="entry name" value="Prephen_DH"/>
</dbReference>
<dbReference type="Gene3D" id="1.10.3660.10">
    <property type="entry name" value="6-phosphogluconate dehydrogenase C-terminal like domain"/>
    <property type="match status" value="1"/>
</dbReference>
<dbReference type="InterPro" id="IPR036291">
    <property type="entry name" value="NAD(P)-bd_dom_sf"/>
</dbReference>
<comment type="similarity">
    <text evidence="2">Belongs to the prephenate/arogenate dehydrogenase family.</text>
</comment>
<evidence type="ECO:0000256" key="8">
    <source>
        <dbReference type="ARBA" id="ARBA00023141"/>
    </source>
</evidence>
<dbReference type="AlphaFoldDB" id="A0A7U6GJY2"/>
<dbReference type="Proteomes" id="UP000031631">
    <property type="component" value="Chromosome"/>
</dbReference>
<dbReference type="EC" id="1.3.1.12" evidence="3"/>
<dbReference type="InterPro" id="IPR050812">
    <property type="entry name" value="Preph/Arog_dehydrog"/>
</dbReference>
<dbReference type="RefSeq" id="WP_041068332.1">
    <property type="nucleotide sequence ID" value="NZ_AP012273.1"/>
</dbReference>
<dbReference type="GO" id="GO:0006571">
    <property type="term" value="P:tyrosine biosynthetic process"/>
    <property type="evidence" value="ECO:0007669"/>
    <property type="project" value="UniProtKB-KW"/>
</dbReference>
<evidence type="ECO:0000256" key="1">
    <source>
        <dbReference type="ARBA" id="ARBA00005067"/>
    </source>
</evidence>
<dbReference type="PROSITE" id="PS51176">
    <property type="entry name" value="PDH_ADH"/>
    <property type="match status" value="1"/>
</dbReference>
<gene>
    <name evidence="11" type="ORF">TBH_C2119</name>
</gene>
<dbReference type="PANTHER" id="PTHR21363">
    <property type="entry name" value="PREPHENATE DEHYDROGENASE"/>
    <property type="match status" value="1"/>
</dbReference>
<comment type="pathway">
    <text evidence="1">Amino-acid biosynthesis; L-tyrosine biosynthesis; (4-hydroxyphenyl)pyruvate from prephenate (NAD(+) route): step 1/1.</text>
</comment>
<comment type="catalytic activity">
    <reaction evidence="9">
        <text>prephenate + NAD(+) = 3-(4-hydroxyphenyl)pyruvate + CO2 + NADH</text>
        <dbReference type="Rhea" id="RHEA:13869"/>
        <dbReference type="ChEBI" id="CHEBI:16526"/>
        <dbReference type="ChEBI" id="CHEBI:29934"/>
        <dbReference type="ChEBI" id="CHEBI:36242"/>
        <dbReference type="ChEBI" id="CHEBI:57540"/>
        <dbReference type="ChEBI" id="CHEBI:57945"/>
        <dbReference type="EC" id="1.3.1.12"/>
    </reaction>
</comment>
<dbReference type="GO" id="GO:0070403">
    <property type="term" value="F:NAD+ binding"/>
    <property type="evidence" value="ECO:0007669"/>
    <property type="project" value="InterPro"/>
</dbReference>
<keyword evidence="8" id="KW-0057">Aromatic amino acid biosynthesis</keyword>
<dbReference type="Gene3D" id="3.40.50.720">
    <property type="entry name" value="NAD(P)-binding Rossmann-like Domain"/>
    <property type="match status" value="1"/>
</dbReference>
<evidence type="ECO:0000256" key="7">
    <source>
        <dbReference type="ARBA" id="ARBA00023027"/>
    </source>
</evidence>
<evidence type="ECO:0000259" key="10">
    <source>
        <dbReference type="PROSITE" id="PS51176"/>
    </source>
</evidence>
<keyword evidence="5" id="KW-0028">Amino-acid biosynthesis</keyword>
<evidence type="ECO:0000256" key="6">
    <source>
        <dbReference type="ARBA" id="ARBA00023002"/>
    </source>
</evidence>
<keyword evidence="7" id="KW-0520">NAD</keyword>
<reference evidence="11 12" key="1">
    <citation type="journal article" date="2014" name="PLoS ONE">
        <title>Physiological and genomic features of a novel sulfur-oxidizing gammaproteobacterium belonging to a previously uncultivated symbiotic lineage isolated from a hydrothermal vent.</title>
        <authorList>
            <person name="Nunoura T."/>
            <person name="Takaki Y."/>
            <person name="Kazama H."/>
            <person name="Kakuta J."/>
            <person name="Shimamura S."/>
            <person name="Makita H."/>
            <person name="Hirai M."/>
            <person name="Miyazaki M."/>
            <person name="Takai K."/>
        </authorList>
    </citation>
    <scope>NUCLEOTIDE SEQUENCE [LARGE SCALE GENOMIC DNA]</scope>
    <source>
        <strain evidence="11 12">Hiromi1</strain>
    </source>
</reference>